<keyword evidence="2" id="KW-0540">Nuclease</keyword>
<protein>
    <submittedName>
        <fullName evidence="2">Restriction endonuclease subunit R</fullName>
    </submittedName>
</protein>
<reference evidence="2 3" key="1">
    <citation type="submission" date="2017-04" db="EMBL/GenBank/DDBJ databases">
        <title>The genome sequence of Parageobacillus galactosidasius DSM 18751.</title>
        <authorList>
            <person name="Ramaloko W.T."/>
            <person name="Koen N."/>
            <person name="Polliack S."/>
            <person name="Aliyu H."/>
            <person name="Lebre P."/>
            <person name="Mohr T."/>
            <person name="Oswald F."/>
            <person name="Zwick M."/>
            <person name="Neumann A."/>
            <person name="Syldatk C."/>
            <person name="Cowan D."/>
            <person name="De Maayer P."/>
        </authorList>
    </citation>
    <scope>NUCLEOTIDE SEQUENCE [LARGE SCALE GENOMIC DNA]</scope>
    <source>
        <strain evidence="2 3">DSM 18751</strain>
    </source>
</reference>
<keyword evidence="2" id="KW-0255">Endonuclease</keyword>
<feature type="domain" description="Helicase ATP-binding" evidence="1">
    <location>
        <begin position="144"/>
        <end position="310"/>
    </location>
</feature>
<dbReference type="AlphaFoldDB" id="A0A226QL85"/>
<dbReference type="GO" id="GO:0003677">
    <property type="term" value="F:DNA binding"/>
    <property type="evidence" value="ECO:0007669"/>
    <property type="project" value="InterPro"/>
</dbReference>
<dbReference type="SMART" id="SM00487">
    <property type="entry name" value="DEXDc"/>
    <property type="match status" value="1"/>
</dbReference>
<name>A0A226QL85_9BACL</name>
<evidence type="ECO:0000259" key="1">
    <source>
        <dbReference type="PROSITE" id="PS51192"/>
    </source>
</evidence>
<proteinExistence type="predicted"/>
<dbReference type="Gene3D" id="3.40.50.300">
    <property type="entry name" value="P-loop containing nucleotide triphosphate hydrolases"/>
    <property type="match status" value="1"/>
</dbReference>
<dbReference type="RefSeq" id="WP_089097984.1">
    <property type="nucleotide sequence ID" value="NZ_NDYL01000002.1"/>
</dbReference>
<dbReference type="PROSITE" id="PS51192">
    <property type="entry name" value="HELICASE_ATP_BIND_1"/>
    <property type="match status" value="1"/>
</dbReference>
<dbReference type="InterPro" id="IPR027417">
    <property type="entry name" value="P-loop_NTPase"/>
</dbReference>
<dbReference type="SUPFAM" id="SSF52540">
    <property type="entry name" value="P-loop containing nucleoside triphosphate hydrolases"/>
    <property type="match status" value="2"/>
</dbReference>
<dbReference type="GO" id="GO:0016787">
    <property type="term" value="F:hydrolase activity"/>
    <property type="evidence" value="ECO:0007669"/>
    <property type="project" value="InterPro"/>
</dbReference>
<dbReference type="GO" id="GO:0005524">
    <property type="term" value="F:ATP binding"/>
    <property type="evidence" value="ECO:0007669"/>
    <property type="project" value="InterPro"/>
</dbReference>
<dbReference type="InterPro" id="IPR014001">
    <property type="entry name" value="Helicase_ATP-bd"/>
</dbReference>
<sequence length="1048" mass="123396">MPRSSKRATTIPFNKRLVLNRFMLHLFEVDDFDDLVMGMKEPELEGWDSDNISHFYHFLSNRLFDRQKLSNEMLRQYDENIVRHTMRINLKRREPIKWKYFQYLCLLFTEIYLDRYFTDPEALLNELNNFLDTFNAKENAQIDKYSREDLNKLAFWNATGSGKTLLMHVNILQYLHYLSKHGKENELNQIILLTPREDLSIQHLKEFELSGIDAELFDKDQGSLFRQQSVTIINIQRIREESGEKTVAVDTFEGNNLVLVDEGHRGSSGQEWRRIRDRLSEQGFAFEYSATFGQAVSGNKDLQQEYAKCILFDYSYRYFYRDGFGKDFQILNLADDSNEDIRRLYLTACLVTFYQQLKLYQEHEHSIRPFLIEKPLLVFVGSSVNAVRRERGKKVSDVTDVLLFIAQFAKEERRSISYLERLMNGNAGLRDEKGREIFRNAFTYLTTLEMTPEALYADMLSTVFHASHSGAVLHVVNLKGVDNEIALRLGDNKPFGVINVGDAAALCKLCETYPELHVTEEQFRDSLFHRLNERESDIHVLIGSKKFTEGWSSWRVSTMGLMNMGRGEGAEIIQLFGRGVRLKGYGMSLKRSEALRLENTDIPPHIKVLETLNIFGVRADYMQQFREYLEDEGIKMDNDKETIHLKVIPNYARRKINLKTLALKDIDINSFKKNGPKLSLEPATEEMNLKVILNWYPKIQRTESRKQFSSQASVIPDVMDECKLESMHLAFMDIDRIYFELQKFKNERSWYNLKLSKEKIKELLNRQDWYILYIPKAEMVFDSFQKVKRWEEIAISLLKKYCEQYYLYRKKEWEAPFMEYKDLNEGDKNFIREYRVTYDTSETTLKTKLEQLQKMLESNNMKPVQHGTMEIFDFEQHLYKPLIYLEGNVAAVSPTPLNKGEYQFINDLRAYYEKNKIFFQDKELYLLRNQSRGKGIGFFEAGNFHPDFILWILYQGKQYITFVDPKGIRNMSVYDKKIQFYQTIKEKEVELGNSSIVLNSFIISNTEYVNLLNTGTKLSKEELENFNILFQVEDKETYIGKMINKILA</sequence>
<evidence type="ECO:0000313" key="2">
    <source>
        <dbReference type="EMBL" id="OXB92608.1"/>
    </source>
</evidence>
<accession>A0A226QL85</accession>
<evidence type="ECO:0000313" key="3">
    <source>
        <dbReference type="Proteomes" id="UP000198394"/>
    </source>
</evidence>
<comment type="caution">
    <text evidence="2">The sequence shown here is derived from an EMBL/GenBank/DDBJ whole genome shotgun (WGS) entry which is preliminary data.</text>
</comment>
<organism evidence="2 3">
    <name type="scientific">Parageobacillus galactosidasius</name>
    <dbReference type="NCBI Taxonomy" id="883812"/>
    <lineage>
        <taxon>Bacteria</taxon>
        <taxon>Bacillati</taxon>
        <taxon>Bacillota</taxon>
        <taxon>Bacilli</taxon>
        <taxon>Bacillales</taxon>
        <taxon>Anoxybacillaceae</taxon>
        <taxon>Parageobacillus</taxon>
    </lineage>
</organism>
<keyword evidence="3" id="KW-1185">Reference proteome</keyword>
<dbReference type="Proteomes" id="UP000198394">
    <property type="component" value="Unassembled WGS sequence"/>
</dbReference>
<dbReference type="GO" id="GO:0004519">
    <property type="term" value="F:endonuclease activity"/>
    <property type="evidence" value="ECO:0007669"/>
    <property type="project" value="UniProtKB-KW"/>
</dbReference>
<dbReference type="InterPro" id="IPR006935">
    <property type="entry name" value="Helicase/UvrB_N"/>
</dbReference>
<gene>
    <name evidence="2" type="ORF">B9L23_15660</name>
</gene>
<keyword evidence="2" id="KW-0378">Hydrolase</keyword>
<dbReference type="Pfam" id="PF04851">
    <property type="entry name" value="ResIII"/>
    <property type="match status" value="1"/>
</dbReference>
<dbReference type="EMBL" id="NDYL01000002">
    <property type="protein sequence ID" value="OXB92608.1"/>
    <property type="molecule type" value="Genomic_DNA"/>
</dbReference>